<proteinExistence type="predicted"/>
<dbReference type="SUPFAM" id="SSF52540">
    <property type="entry name" value="P-loop containing nucleoside triphosphate hydrolases"/>
    <property type="match status" value="1"/>
</dbReference>
<evidence type="ECO:0000313" key="1">
    <source>
        <dbReference type="EMBL" id="CAH4032234.1"/>
    </source>
</evidence>
<keyword evidence="2" id="KW-1185">Reference proteome</keyword>
<dbReference type="OrthoDB" id="10041966at2759"/>
<gene>
    <name evidence="1" type="ORF">PIBRA_LOCUS8650</name>
</gene>
<protein>
    <recommendedName>
        <fullName evidence="3">Phosphoribulokinase/uridine kinase domain-containing protein</fullName>
    </recommendedName>
</protein>
<organism evidence="1 2">
    <name type="scientific">Pieris brassicae</name>
    <name type="common">White butterfly</name>
    <name type="synonym">Large white butterfly</name>
    <dbReference type="NCBI Taxonomy" id="7116"/>
    <lineage>
        <taxon>Eukaryota</taxon>
        <taxon>Metazoa</taxon>
        <taxon>Ecdysozoa</taxon>
        <taxon>Arthropoda</taxon>
        <taxon>Hexapoda</taxon>
        <taxon>Insecta</taxon>
        <taxon>Pterygota</taxon>
        <taxon>Neoptera</taxon>
        <taxon>Endopterygota</taxon>
        <taxon>Lepidoptera</taxon>
        <taxon>Glossata</taxon>
        <taxon>Ditrysia</taxon>
        <taxon>Papilionoidea</taxon>
        <taxon>Pieridae</taxon>
        <taxon>Pierinae</taxon>
        <taxon>Pieris</taxon>
    </lineage>
</organism>
<evidence type="ECO:0000313" key="2">
    <source>
        <dbReference type="Proteomes" id="UP001152562"/>
    </source>
</evidence>
<accession>A0A9P0XDJ3</accession>
<comment type="caution">
    <text evidence="1">The sequence shown here is derived from an EMBL/GenBank/DDBJ whole genome shotgun (WGS) entry which is preliminary data.</text>
</comment>
<dbReference type="InterPro" id="IPR027417">
    <property type="entry name" value="P-loop_NTPase"/>
</dbReference>
<reference evidence="1" key="1">
    <citation type="submission" date="2022-05" db="EMBL/GenBank/DDBJ databases">
        <authorList>
            <person name="Okamura Y."/>
        </authorList>
    </citation>
    <scope>NUCLEOTIDE SEQUENCE</scope>
</reference>
<name>A0A9P0XDJ3_PIEBR</name>
<dbReference type="AlphaFoldDB" id="A0A9P0XDJ3"/>
<dbReference type="Proteomes" id="UP001152562">
    <property type="component" value="Unassembled WGS sequence"/>
</dbReference>
<dbReference type="Gene3D" id="3.40.50.300">
    <property type="entry name" value="P-loop containing nucleotide triphosphate hydrolases"/>
    <property type="match status" value="1"/>
</dbReference>
<dbReference type="EMBL" id="CALOZG010000027">
    <property type="protein sequence ID" value="CAH4032234.1"/>
    <property type="molecule type" value="Genomic_DNA"/>
</dbReference>
<sequence>MVNDWIVIGISGVTCGGKTTLANRLRDALVPVYVFHQDKYFLPDDSPKHVRCPGVEHNNYDILSALDMDKMHDDVLRTLRGETRAHAVDLERAEGKWGVPGKSFLILEGFTVLNHRPLNELCHLRYYFVLEYGECAARRALRLYDPPDTPGYFEQCVWPEHLRFKAQIEKDSRVKMLDGTSPDAFELVLKDLTESGASRL</sequence>
<dbReference type="PANTHER" id="PTHR10285">
    <property type="entry name" value="URIDINE KINASE"/>
    <property type="match status" value="1"/>
</dbReference>
<evidence type="ECO:0008006" key="3">
    <source>
        <dbReference type="Google" id="ProtNLM"/>
    </source>
</evidence>